<evidence type="ECO:0000313" key="2">
    <source>
        <dbReference type="EMBL" id="KKL96270.1"/>
    </source>
</evidence>
<dbReference type="Pfam" id="PF03796">
    <property type="entry name" value="DnaB_C"/>
    <property type="match status" value="1"/>
</dbReference>
<name>A0A0F9IRF6_9ZZZZ</name>
<evidence type="ECO:0000259" key="1">
    <source>
        <dbReference type="Pfam" id="PF03796"/>
    </source>
</evidence>
<dbReference type="Gene3D" id="3.40.50.300">
    <property type="entry name" value="P-loop containing nucleotide triphosphate hydrolases"/>
    <property type="match status" value="1"/>
</dbReference>
<proteinExistence type="predicted"/>
<dbReference type="GO" id="GO:0005524">
    <property type="term" value="F:ATP binding"/>
    <property type="evidence" value="ECO:0007669"/>
    <property type="project" value="InterPro"/>
</dbReference>
<dbReference type="SUPFAM" id="SSF52540">
    <property type="entry name" value="P-loop containing nucleoside triphosphate hydrolases"/>
    <property type="match status" value="1"/>
</dbReference>
<sequence>MSDNGMFWMASLAADDPAFLEKWRDQLKWETLPKGPMQYIVAVELLHWDTHSRVLDAPALLSYLDDLDEGVASEISALYLKLREDYEITDSSRPTAWERAEEWIQNYYLGMALDRAREALSSGNREKAFSTLLGLHEVTGKQVTEPITFEEGKLGDILRLRPNPNDACRTGIWEFDNWWEGGLYPGNLGIVLAPTNLGKSMALAFLATSAYRQNKRILYFTYELTTGQVVERLLTALFECSKDALPQDIDYQFLKKREEWGLTRASLVVDEGIETVADLKNLVEESDVDLVLLDSADDMHAVGKHENTYTRQGEIYTDIHQTICMGLKLPVWTSTQATREAVEKSRLSLKHMGDSFIKARRAHIILGMSQSQGQLEDPQGPLVNMYVLKDTLHGTRGKWGEYVTKFGKGKDGFPGFSLYNVGSAI</sequence>
<dbReference type="GO" id="GO:0003678">
    <property type="term" value="F:DNA helicase activity"/>
    <property type="evidence" value="ECO:0007669"/>
    <property type="project" value="InterPro"/>
</dbReference>
<protein>
    <recommendedName>
        <fullName evidence="1">SF4 helicase domain-containing protein</fullName>
    </recommendedName>
</protein>
<accession>A0A0F9IRF6</accession>
<dbReference type="GO" id="GO:0006260">
    <property type="term" value="P:DNA replication"/>
    <property type="evidence" value="ECO:0007669"/>
    <property type="project" value="InterPro"/>
</dbReference>
<feature type="domain" description="SF4 helicase" evidence="1">
    <location>
        <begin position="169"/>
        <end position="344"/>
    </location>
</feature>
<dbReference type="EMBL" id="LAZR01018476">
    <property type="protein sequence ID" value="KKL96270.1"/>
    <property type="molecule type" value="Genomic_DNA"/>
</dbReference>
<dbReference type="InterPro" id="IPR027417">
    <property type="entry name" value="P-loop_NTPase"/>
</dbReference>
<organism evidence="2">
    <name type="scientific">marine sediment metagenome</name>
    <dbReference type="NCBI Taxonomy" id="412755"/>
    <lineage>
        <taxon>unclassified sequences</taxon>
        <taxon>metagenomes</taxon>
        <taxon>ecological metagenomes</taxon>
    </lineage>
</organism>
<dbReference type="InterPro" id="IPR007694">
    <property type="entry name" value="DNA_helicase_DnaB-like_C"/>
</dbReference>
<comment type="caution">
    <text evidence="2">The sequence shown here is derived from an EMBL/GenBank/DDBJ whole genome shotgun (WGS) entry which is preliminary data.</text>
</comment>
<gene>
    <name evidence="2" type="ORF">LCGC14_1846140</name>
</gene>
<reference evidence="2" key="1">
    <citation type="journal article" date="2015" name="Nature">
        <title>Complex archaea that bridge the gap between prokaryotes and eukaryotes.</title>
        <authorList>
            <person name="Spang A."/>
            <person name="Saw J.H."/>
            <person name="Jorgensen S.L."/>
            <person name="Zaremba-Niedzwiedzka K."/>
            <person name="Martijn J."/>
            <person name="Lind A.E."/>
            <person name="van Eijk R."/>
            <person name="Schleper C."/>
            <person name="Guy L."/>
            <person name="Ettema T.J."/>
        </authorList>
    </citation>
    <scope>NUCLEOTIDE SEQUENCE</scope>
</reference>
<dbReference type="AlphaFoldDB" id="A0A0F9IRF6"/>